<feature type="compositionally biased region" description="Basic and acidic residues" evidence="1">
    <location>
        <begin position="317"/>
        <end position="342"/>
    </location>
</feature>
<comment type="caution">
    <text evidence="2">The sequence shown here is derived from an EMBL/GenBank/DDBJ whole genome shotgun (WGS) entry which is preliminary data.</text>
</comment>
<feature type="region of interest" description="Disordered" evidence="1">
    <location>
        <begin position="317"/>
        <end position="403"/>
    </location>
</feature>
<feature type="region of interest" description="Disordered" evidence="1">
    <location>
        <begin position="227"/>
        <end position="295"/>
    </location>
</feature>
<keyword evidence="3" id="KW-1185">Reference proteome</keyword>
<feature type="compositionally biased region" description="Basic and acidic residues" evidence="1">
    <location>
        <begin position="286"/>
        <end position="295"/>
    </location>
</feature>
<feature type="region of interest" description="Disordered" evidence="1">
    <location>
        <begin position="437"/>
        <end position="457"/>
    </location>
</feature>
<evidence type="ECO:0000313" key="3">
    <source>
        <dbReference type="Proteomes" id="UP001287286"/>
    </source>
</evidence>
<evidence type="ECO:0000256" key="1">
    <source>
        <dbReference type="SAM" id="MobiDB-lite"/>
    </source>
</evidence>
<feature type="region of interest" description="Disordered" evidence="1">
    <location>
        <begin position="496"/>
        <end position="540"/>
    </location>
</feature>
<gene>
    <name evidence="2" type="ORF">Purlil1_1685</name>
</gene>
<organism evidence="2 3">
    <name type="scientific">Purpureocillium lilacinum</name>
    <name type="common">Paecilomyces lilacinus</name>
    <dbReference type="NCBI Taxonomy" id="33203"/>
    <lineage>
        <taxon>Eukaryota</taxon>
        <taxon>Fungi</taxon>
        <taxon>Dikarya</taxon>
        <taxon>Ascomycota</taxon>
        <taxon>Pezizomycotina</taxon>
        <taxon>Sordariomycetes</taxon>
        <taxon>Hypocreomycetidae</taxon>
        <taxon>Hypocreales</taxon>
        <taxon>Ophiocordycipitaceae</taxon>
        <taxon>Purpureocillium</taxon>
    </lineage>
</organism>
<feature type="compositionally biased region" description="Polar residues" evidence="1">
    <location>
        <begin position="496"/>
        <end position="514"/>
    </location>
</feature>
<reference evidence="2 3" key="1">
    <citation type="journal article" date="2024" name="Microbiol. Resour. Announc.">
        <title>Genome annotations for the ascomycete fungi Trichoderma harzianum, Trichoderma aggressivum, and Purpureocillium lilacinum.</title>
        <authorList>
            <person name="Beijen E.P.W."/>
            <person name="Ohm R.A."/>
        </authorList>
    </citation>
    <scope>NUCLEOTIDE SEQUENCE [LARGE SCALE GENOMIC DNA]</scope>
    <source>
        <strain evidence="2 3">CBS 150709</strain>
    </source>
</reference>
<accession>A0ABR0CDD1</accession>
<feature type="region of interest" description="Disordered" evidence="1">
    <location>
        <begin position="564"/>
        <end position="759"/>
    </location>
</feature>
<dbReference type="Proteomes" id="UP001287286">
    <property type="component" value="Unassembled WGS sequence"/>
</dbReference>
<evidence type="ECO:0000313" key="2">
    <source>
        <dbReference type="EMBL" id="KAK4094194.1"/>
    </source>
</evidence>
<dbReference type="EMBL" id="JAWRVI010000004">
    <property type="protein sequence ID" value="KAK4094194.1"/>
    <property type="molecule type" value="Genomic_DNA"/>
</dbReference>
<feature type="compositionally biased region" description="Polar residues" evidence="1">
    <location>
        <begin position="729"/>
        <end position="739"/>
    </location>
</feature>
<protein>
    <submittedName>
        <fullName evidence="2">Uncharacterized protein</fullName>
    </submittedName>
</protein>
<name>A0ABR0CDD1_PURLI</name>
<feature type="compositionally biased region" description="Basic and acidic residues" evidence="1">
    <location>
        <begin position="650"/>
        <end position="660"/>
    </location>
</feature>
<feature type="compositionally biased region" description="Basic residues" evidence="1">
    <location>
        <begin position="376"/>
        <end position="385"/>
    </location>
</feature>
<feature type="compositionally biased region" description="Polar residues" evidence="1">
    <location>
        <begin position="691"/>
        <end position="708"/>
    </location>
</feature>
<proteinExistence type="predicted"/>
<sequence length="887" mass="98253">MKVCTKRVYCSRTNVSAVSKRLLIGEVQPTGLARALPNQQNLSFVQAAETTCWGLFKVENPSVNDKALLQGALRGVTEGYSASMLPLSSGMLSVDTMASTYSTEVPYYAKRVPSVSELEVLLGIHHRTTELGKAFTTRLDQFREDFVSEAGISGCHLRRWRSEVHQRGLAEAAEKFLEQHGRKLWPDNPAARYYNDKLRYTRDHDLIRCRLHQIIIKKNIFKWQNGKHRRKTNLGASVKTATGRPDRPNAAPSDSHTNFARPRSQGASSRSSKSHHSHQNVYDSRTLLEGEGNRPRAPEAVMRASSVMTENGLRGVVVDRTRAAEPSRRSARERRLVDRSDQADPEVVERFTAPDNPKTPASGSAKRKRDSGGEHHARKAKRPVRIRLNPTRVHASDSVQPDRGAEGIATAHLQESEAVAEPVDINGRAFHEAAQRNEMQQRYPETEETPFSTSVFRPFRTSSTASRQTDPNPAPVQPMQEELDGQLANEATISCAEPTTTRPSSGNDETSGAEGTSRELDPFPEGNFDEFPAPSRTPSLAGDIHVRGAVLQGIEEVQARFATESHQPQMTPADVSAGQSAKAGDPELPDLEHRHTGNRSPTMRREETTDAPQTVTDAEEAASRQARASDTTSMPPPPPPFWSRTCFTRESSHTRGRDFNRALTEPPEQAKLGEGSGHPAPPLPVLATRPTVPQTLSETPETTDTVQTGEGPIIEPTDPSPAQLEALPAQQTFESSEQHSVPSGGGSSVPNEPQIQSPAQPGYRWRYVIKTTNFEYWPWEPGCNFEDLTESRIKEGVRERTGLDLNGDGIKGMMISMRIKPALPKTMHRRSFVMPHGEIDAFNLMKDEILELQILAEHLSRMAGSTEPRQYTLRIEALQAEARAQQY</sequence>